<proteinExistence type="predicted"/>
<feature type="domain" description="HTH tetR-type" evidence="4">
    <location>
        <begin position="14"/>
        <end position="74"/>
    </location>
</feature>
<feature type="DNA-binding region" description="H-T-H motif" evidence="2">
    <location>
        <begin position="37"/>
        <end position="56"/>
    </location>
</feature>
<dbReference type="SUPFAM" id="SSF46689">
    <property type="entry name" value="Homeodomain-like"/>
    <property type="match status" value="1"/>
</dbReference>
<evidence type="ECO:0000313" key="6">
    <source>
        <dbReference type="Proteomes" id="UP000617743"/>
    </source>
</evidence>
<name>A0ABQ2X6T0_9ACTN</name>
<keyword evidence="6" id="KW-1185">Reference proteome</keyword>
<dbReference type="PANTHER" id="PTHR30055">
    <property type="entry name" value="HTH-TYPE TRANSCRIPTIONAL REGULATOR RUTR"/>
    <property type="match status" value="1"/>
</dbReference>
<evidence type="ECO:0000256" key="3">
    <source>
        <dbReference type="SAM" id="MobiDB-lite"/>
    </source>
</evidence>
<dbReference type="EMBL" id="BMWC01000004">
    <property type="protein sequence ID" value="GGX01722.1"/>
    <property type="molecule type" value="Genomic_DNA"/>
</dbReference>
<protein>
    <submittedName>
        <fullName evidence="5">TetR family transcriptional regulator</fullName>
    </submittedName>
</protein>
<dbReference type="PRINTS" id="PR00455">
    <property type="entry name" value="HTHTETR"/>
</dbReference>
<evidence type="ECO:0000256" key="2">
    <source>
        <dbReference type="PROSITE-ProRule" id="PRU00335"/>
    </source>
</evidence>
<evidence type="ECO:0000256" key="1">
    <source>
        <dbReference type="ARBA" id="ARBA00023125"/>
    </source>
</evidence>
<evidence type="ECO:0000313" key="5">
    <source>
        <dbReference type="EMBL" id="GGX01722.1"/>
    </source>
</evidence>
<dbReference type="InterPro" id="IPR001647">
    <property type="entry name" value="HTH_TetR"/>
</dbReference>
<dbReference type="PANTHER" id="PTHR30055:SF226">
    <property type="entry name" value="HTH-TYPE TRANSCRIPTIONAL REGULATOR PKSA"/>
    <property type="match status" value="1"/>
</dbReference>
<dbReference type="Pfam" id="PF00440">
    <property type="entry name" value="TetR_N"/>
    <property type="match status" value="1"/>
</dbReference>
<dbReference type="InterPro" id="IPR050109">
    <property type="entry name" value="HTH-type_TetR-like_transc_reg"/>
</dbReference>
<dbReference type="PROSITE" id="PS01081">
    <property type="entry name" value="HTH_TETR_1"/>
    <property type="match status" value="1"/>
</dbReference>
<feature type="compositionally biased region" description="Polar residues" evidence="3">
    <location>
        <begin position="216"/>
        <end position="274"/>
    </location>
</feature>
<sequence>MSPRSASVNEELRRRSKERLLQAAVELVGERGFEATTLGDIADRAGSARGLVSYYFPGKRQLVQSAVHRLMHRTLEEALEREPRTEDGRERMARAIDAILGLARDRPVLMRQHMAGLLQAEGFVPCPEQRRLAELLRDTVARHGSRDVDSDYPMLRALLMGAVYAALVPGVPMPVPVLRAELFKRYRLDWELGVPPDTEGPGGRGDTDLSRFFATGTPTDQATGTPTDQATGTSADQETEHPTGTPTAPATDYATGTLTDRATDSPTDPTTDHATGTAPGRAPEVQP</sequence>
<reference evidence="6" key="1">
    <citation type="journal article" date="2019" name="Int. J. Syst. Evol. Microbiol.">
        <title>The Global Catalogue of Microorganisms (GCM) 10K type strain sequencing project: providing services to taxonomists for standard genome sequencing and annotation.</title>
        <authorList>
            <consortium name="The Broad Institute Genomics Platform"/>
            <consortium name="The Broad Institute Genome Sequencing Center for Infectious Disease"/>
            <person name="Wu L."/>
            <person name="Ma J."/>
        </authorList>
    </citation>
    <scope>NUCLEOTIDE SEQUENCE [LARGE SCALE GENOMIC DNA]</scope>
    <source>
        <strain evidence="6">JCM 4866</strain>
    </source>
</reference>
<comment type="caution">
    <text evidence="5">The sequence shown here is derived from an EMBL/GenBank/DDBJ whole genome shotgun (WGS) entry which is preliminary data.</text>
</comment>
<accession>A0ABQ2X6T0</accession>
<dbReference type="InterPro" id="IPR009057">
    <property type="entry name" value="Homeodomain-like_sf"/>
</dbReference>
<dbReference type="InterPro" id="IPR023772">
    <property type="entry name" value="DNA-bd_HTH_TetR-type_CS"/>
</dbReference>
<dbReference type="Proteomes" id="UP000617743">
    <property type="component" value="Unassembled WGS sequence"/>
</dbReference>
<keyword evidence="1 2" id="KW-0238">DNA-binding</keyword>
<gene>
    <name evidence="5" type="ORF">GCM10010383_34780</name>
</gene>
<evidence type="ECO:0000259" key="4">
    <source>
        <dbReference type="PROSITE" id="PS50977"/>
    </source>
</evidence>
<feature type="region of interest" description="Disordered" evidence="3">
    <location>
        <begin position="192"/>
        <end position="287"/>
    </location>
</feature>
<organism evidence="5 6">
    <name type="scientific">Streptomyces lomondensis</name>
    <dbReference type="NCBI Taxonomy" id="68229"/>
    <lineage>
        <taxon>Bacteria</taxon>
        <taxon>Bacillati</taxon>
        <taxon>Actinomycetota</taxon>
        <taxon>Actinomycetes</taxon>
        <taxon>Kitasatosporales</taxon>
        <taxon>Streptomycetaceae</taxon>
        <taxon>Streptomyces</taxon>
    </lineage>
</organism>
<dbReference type="PROSITE" id="PS50977">
    <property type="entry name" value="HTH_TETR_2"/>
    <property type="match status" value="1"/>
</dbReference>
<dbReference type="Gene3D" id="1.10.357.10">
    <property type="entry name" value="Tetracycline Repressor, domain 2"/>
    <property type="match status" value="1"/>
</dbReference>